<sequence>MDAFEKYYLDFVNEVPNEILTFGVYQTYPNTPGIDAVAWLRADVPENGFSGVSFAKTYCVVNANYDNPEAKGRYASCQVLDTTLGTSWEIVEKNGVAQFNDKHVGDSNDDDLIVIKNLSRSIASLGVGMSGKLAAIKKRVYVGATAAFKINPIYYVGIFADLEVGTV</sequence>
<protein>
    <submittedName>
        <fullName evidence="1">10238_t:CDS:1</fullName>
    </submittedName>
</protein>
<dbReference type="OrthoDB" id="2312252at2759"/>
<accession>A0A9N8WJU0</accession>
<evidence type="ECO:0000313" key="2">
    <source>
        <dbReference type="Proteomes" id="UP000789831"/>
    </source>
</evidence>
<evidence type="ECO:0000313" key="1">
    <source>
        <dbReference type="EMBL" id="CAG8492111.1"/>
    </source>
</evidence>
<reference evidence="1" key="1">
    <citation type="submission" date="2021-06" db="EMBL/GenBank/DDBJ databases">
        <authorList>
            <person name="Kallberg Y."/>
            <person name="Tangrot J."/>
            <person name="Rosling A."/>
        </authorList>
    </citation>
    <scope>NUCLEOTIDE SEQUENCE</scope>
    <source>
        <strain evidence="1">MT106</strain>
    </source>
</reference>
<dbReference type="EMBL" id="CAJVPL010000398">
    <property type="protein sequence ID" value="CAG8492111.1"/>
    <property type="molecule type" value="Genomic_DNA"/>
</dbReference>
<dbReference type="Proteomes" id="UP000789831">
    <property type="component" value="Unassembled WGS sequence"/>
</dbReference>
<organism evidence="1 2">
    <name type="scientific">Ambispora gerdemannii</name>
    <dbReference type="NCBI Taxonomy" id="144530"/>
    <lineage>
        <taxon>Eukaryota</taxon>
        <taxon>Fungi</taxon>
        <taxon>Fungi incertae sedis</taxon>
        <taxon>Mucoromycota</taxon>
        <taxon>Glomeromycotina</taxon>
        <taxon>Glomeromycetes</taxon>
        <taxon>Archaeosporales</taxon>
        <taxon>Ambisporaceae</taxon>
        <taxon>Ambispora</taxon>
    </lineage>
</organism>
<gene>
    <name evidence="1" type="ORF">AGERDE_LOCUS3807</name>
</gene>
<dbReference type="AlphaFoldDB" id="A0A9N8WJU0"/>
<proteinExistence type="predicted"/>
<name>A0A9N8WJU0_9GLOM</name>
<comment type="caution">
    <text evidence="1">The sequence shown here is derived from an EMBL/GenBank/DDBJ whole genome shotgun (WGS) entry which is preliminary data.</text>
</comment>
<keyword evidence="2" id="KW-1185">Reference proteome</keyword>